<evidence type="ECO:0000256" key="13">
    <source>
        <dbReference type="ARBA" id="ARBA00022984"/>
    </source>
</evidence>
<comment type="pathway">
    <text evidence="17">Glycan biosynthesis.</text>
</comment>
<evidence type="ECO:0000256" key="20">
    <source>
        <dbReference type="PIRSR" id="PIRSR039102-3"/>
    </source>
</evidence>
<comment type="similarity">
    <text evidence="5 18">Belongs to the D-alanine--D-alanine ligase family.</text>
</comment>
<comment type="cofactor">
    <cofactor evidence="1">
        <name>Mn(2+)</name>
        <dbReference type="ChEBI" id="CHEBI:29035"/>
    </cofactor>
</comment>
<evidence type="ECO:0000256" key="17">
    <source>
        <dbReference type="ARBA" id="ARBA00060592"/>
    </source>
</evidence>
<evidence type="ECO:0000256" key="18">
    <source>
        <dbReference type="HAMAP-Rule" id="MF_00047"/>
    </source>
</evidence>
<dbReference type="NCBIfam" id="NF002528">
    <property type="entry name" value="PRK01966.1-4"/>
    <property type="match status" value="1"/>
</dbReference>
<dbReference type="HAMAP" id="MF_00047">
    <property type="entry name" value="Dala_Dala_lig"/>
    <property type="match status" value="1"/>
</dbReference>
<dbReference type="Proteomes" id="UP000298616">
    <property type="component" value="Chromosome"/>
</dbReference>
<feature type="active site" evidence="19">
    <location>
        <position position="315"/>
    </location>
</feature>
<dbReference type="EMBL" id="CP028923">
    <property type="protein sequence ID" value="QCK14941.1"/>
    <property type="molecule type" value="Genomic_DNA"/>
</dbReference>
<dbReference type="InterPro" id="IPR016185">
    <property type="entry name" value="PreATP-grasp_dom_sf"/>
</dbReference>
<dbReference type="PROSITE" id="PS50975">
    <property type="entry name" value="ATP_GRASP"/>
    <property type="match status" value="1"/>
</dbReference>
<evidence type="ECO:0000256" key="2">
    <source>
        <dbReference type="ARBA" id="ARBA00003921"/>
    </source>
</evidence>
<dbReference type="FunFam" id="3.30.1490.20:FF:000007">
    <property type="entry name" value="D-alanine--D-alanine ligase"/>
    <property type="match status" value="1"/>
</dbReference>
<dbReference type="InterPro" id="IPR005905">
    <property type="entry name" value="D_ala_D_ala"/>
</dbReference>
<dbReference type="PANTHER" id="PTHR23132">
    <property type="entry name" value="D-ALANINE--D-ALANINE LIGASE"/>
    <property type="match status" value="1"/>
</dbReference>
<dbReference type="Gene3D" id="3.30.1490.20">
    <property type="entry name" value="ATP-grasp fold, A domain"/>
    <property type="match status" value="1"/>
</dbReference>
<keyword evidence="6 18" id="KW-0963">Cytoplasm</keyword>
<dbReference type="PROSITE" id="PS00843">
    <property type="entry name" value="DALA_DALA_LIGASE_1"/>
    <property type="match status" value="1"/>
</dbReference>
<dbReference type="InterPro" id="IPR013815">
    <property type="entry name" value="ATP_grasp_subdomain_1"/>
</dbReference>
<evidence type="ECO:0000256" key="7">
    <source>
        <dbReference type="ARBA" id="ARBA00022598"/>
    </source>
</evidence>
<dbReference type="NCBIfam" id="TIGR01205">
    <property type="entry name" value="D_ala_D_alaTIGR"/>
    <property type="match status" value="1"/>
</dbReference>
<keyword evidence="7 18" id="KW-0436">Ligase</keyword>
<dbReference type="NCBIfam" id="NF002378">
    <property type="entry name" value="PRK01372.1"/>
    <property type="match status" value="1"/>
</dbReference>
<comment type="function">
    <text evidence="2 18">Cell wall formation.</text>
</comment>
<dbReference type="PROSITE" id="PS00844">
    <property type="entry name" value="DALA_DALA_LIGASE_2"/>
    <property type="match status" value="1"/>
</dbReference>
<evidence type="ECO:0000256" key="9">
    <source>
        <dbReference type="ARBA" id="ARBA00022741"/>
    </source>
</evidence>
<dbReference type="InterPro" id="IPR000291">
    <property type="entry name" value="D-Ala_lig_Van_CS"/>
</dbReference>
<evidence type="ECO:0000259" key="22">
    <source>
        <dbReference type="PROSITE" id="PS50975"/>
    </source>
</evidence>
<organism evidence="23 24">
    <name type="scientific">Mangrovivirga cuniculi</name>
    <dbReference type="NCBI Taxonomy" id="2715131"/>
    <lineage>
        <taxon>Bacteria</taxon>
        <taxon>Pseudomonadati</taxon>
        <taxon>Bacteroidota</taxon>
        <taxon>Cytophagia</taxon>
        <taxon>Cytophagales</taxon>
        <taxon>Mangrovivirgaceae</taxon>
        <taxon>Mangrovivirga</taxon>
    </lineage>
</organism>
<dbReference type="GO" id="GO:0009252">
    <property type="term" value="P:peptidoglycan biosynthetic process"/>
    <property type="evidence" value="ECO:0007669"/>
    <property type="project" value="UniProtKB-UniRule"/>
</dbReference>
<feature type="active site" evidence="19">
    <location>
        <position position="176"/>
    </location>
</feature>
<feature type="domain" description="ATP-grasp" evidence="22">
    <location>
        <begin position="132"/>
        <end position="337"/>
    </location>
</feature>
<keyword evidence="10 21" id="KW-0067">ATP-binding</keyword>
<keyword evidence="12 18" id="KW-0133">Cell shape</keyword>
<dbReference type="EC" id="6.3.2.4" evidence="18"/>
<evidence type="ECO:0000256" key="21">
    <source>
        <dbReference type="PROSITE-ProRule" id="PRU00409"/>
    </source>
</evidence>
<keyword evidence="8 20" id="KW-0479">Metal-binding</keyword>
<evidence type="ECO:0000256" key="4">
    <source>
        <dbReference type="ARBA" id="ARBA00004752"/>
    </source>
</evidence>
<evidence type="ECO:0000256" key="5">
    <source>
        <dbReference type="ARBA" id="ARBA00010871"/>
    </source>
</evidence>
<dbReference type="UniPathway" id="UPA00219"/>
<accession>A0A4D7JH65</accession>
<dbReference type="Gene3D" id="3.40.50.20">
    <property type="match status" value="1"/>
</dbReference>
<dbReference type="GO" id="GO:0008360">
    <property type="term" value="P:regulation of cell shape"/>
    <property type="evidence" value="ECO:0007669"/>
    <property type="project" value="UniProtKB-KW"/>
</dbReference>
<reference evidence="23 24" key="1">
    <citation type="submission" date="2018-04" db="EMBL/GenBank/DDBJ databases">
        <title>Complete genome uncultured novel isolate.</title>
        <authorList>
            <person name="Merlino G."/>
        </authorList>
    </citation>
    <scope>NUCLEOTIDE SEQUENCE [LARGE SCALE GENOMIC DNA]</scope>
    <source>
        <strain evidence="24">R1DC9</strain>
    </source>
</reference>
<dbReference type="InterPro" id="IPR011095">
    <property type="entry name" value="Dala_Dala_lig_C"/>
</dbReference>
<evidence type="ECO:0000256" key="11">
    <source>
        <dbReference type="ARBA" id="ARBA00022842"/>
    </source>
</evidence>
<dbReference type="InterPro" id="IPR011127">
    <property type="entry name" value="Dala_Dala_lig_N"/>
</dbReference>
<evidence type="ECO:0000256" key="8">
    <source>
        <dbReference type="ARBA" id="ARBA00022723"/>
    </source>
</evidence>
<keyword evidence="11 20" id="KW-0460">Magnesium</keyword>
<sequence>MQKKKVALLYGGKSVEHDISIRSAKNIFEAADKEKYQIYCIGISTNGGWYLTNEVSNDITKGLKLSLQLHNGQMSFSTSEEENLIFDVAFPALHGTDGEDGNIQGLLEVTGTAYAGSDVMGSSIAMNKFFTKQILEKQGIPVCDYLYFTYQDDPEFEFIKDKLGLPFIIKPINLGSSVGVSKVKSKSEFKTALKEAFKYDNEIIAEEFVEARELECSVLVENNEIKASVPGEIVVEKEYEFYTFQAKYVDSKAARLEIPASLPENIENTIKHLSINAFKAVGCQGFARVDVFYQEDQGMCYVNEINTIPGFTNSSMFPMMWKHDGYTFTSLIDTIISEAIYRFERKTRLKTNFNSGLE</sequence>
<dbReference type="Gene3D" id="3.30.470.20">
    <property type="entry name" value="ATP-grasp fold, B domain"/>
    <property type="match status" value="1"/>
</dbReference>
<evidence type="ECO:0000256" key="12">
    <source>
        <dbReference type="ARBA" id="ARBA00022960"/>
    </source>
</evidence>
<dbReference type="FunFam" id="3.30.470.20:FF:000008">
    <property type="entry name" value="D-alanine--D-alanine ligase"/>
    <property type="match status" value="1"/>
</dbReference>
<evidence type="ECO:0000256" key="10">
    <source>
        <dbReference type="ARBA" id="ARBA00022840"/>
    </source>
</evidence>
<comment type="subcellular location">
    <subcellularLocation>
        <location evidence="3 18">Cytoplasm</location>
    </subcellularLocation>
</comment>
<keyword evidence="14 20" id="KW-0464">Manganese</keyword>
<dbReference type="GO" id="GO:0005524">
    <property type="term" value="F:ATP binding"/>
    <property type="evidence" value="ECO:0007669"/>
    <property type="project" value="UniProtKB-UniRule"/>
</dbReference>
<dbReference type="GO" id="GO:0008716">
    <property type="term" value="F:D-alanine-D-alanine ligase activity"/>
    <property type="evidence" value="ECO:0007669"/>
    <property type="project" value="UniProtKB-UniRule"/>
</dbReference>
<feature type="binding site" evidence="20">
    <location>
        <position position="304"/>
    </location>
    <ligand>
        <name>Mg(2+)</name>
        <dbReference type="ChEBI" id="CHEBI:18420"/>
        <label>2</label>
    </ligand>
</feature>
<comment type="catalytic activity">
    <reaction evidence="16 18">
        <text>2 D-alanine + ATP = D-alanyl-D-alanine + ADP + phosphate + H(+)</text>
        <dbReference type="Rhea" id="RHEA:11224"/>
        <dbReference type="ChEBI" id="CHEBI:15378"/>
        <dbReference type="ChEBI" id="CHEBI:30616"/>
        <dbReference type="ChEBI" id="CHEBI:43474"/>
        <dbReference type="ChEBI" id="CHEBI:57416"/>
        <dbReference type="ChEBI" id="CHEBI:57822"/>
        <dbReference type="ChEBI" id="CHEBI:456216"/>
        <dbReference type="EC" id="6.3.2.4"/>
    </reaction>
</comment>
<comment type="pathway">
    <text evidence="4 18">Cell wall biogenesis; peptidoglycan biosynthesis.</text>
</comment>
<dbReference type="Pfam" id="PF07478">
    <property type="entry name" value="Dala_Dala_lig_C"/>
    <property type="match status" value="1"/>
</dbReference>
<feature type="binding site" evidence="20">
    <location>
        <position position="306"/>
    </location>
    <ligand>
        <name>Mg(2+)</name>
        <dbReference type="ChEBI" id="CHEBI:18420"/>
        <label>2</label>
    </ligand>
</feature>
<comment type="cofactor">
    <cofactor evidence="20">
        <name>Mg(2+)</name>
        <dbReference type="ChEBI" id="CHEBI:18420"/>
    </cofactor>
    <cofactor evidence="20">
        <name>Mn(2+)</name>
        <dbReference type="ChEBI" id="CHEBI:29035"/>
    </cofactor>
    <text evidence="20">Binds 2 magnesium or manganese ions per subunit.</text>
</comment>
<evidence type="ECO:0000256" key="1">
    <source>
        <dbReference type="ARBA" id="ARBA00001936"/>
    </source>
</evidence>
<dbReference type="AlphaFoldDB" id="A0A4D7JH65"/>
<feature type="active site" evidence="19">
    <location>
        <position position="16"/>
    </location>
</feature>
<evidence type="ECO:0000313" key="24">
    <source>
        <dbReference type="Proteomes" id="UP000298616"/>
    </source>
</evidence>
<keyword evidence="9 21" id="KW-0547">Nucleotide-binding</keyword>
<gene>
    <name evidence="18" type="primary">ddl</name>
    <name evidence="23" type="ORF">DCC35_09405</name>
</gene>
<dbReference type="OrthoDB" id="9813261at2"/>
<evidence type="ECO:0000313" key="23">
    <source>
        <dbReference type="EMBL" id="QCK14941.1"/>
    </source>
</evidence>
<evidence type="ECO:0000256" key="14">
    <source>
        <dbReference type="ARBA" id="ARBA00023211"/>
    </source>
</evidence>
<dbReference type="GO" id="GO:0046872">
    <property type="term" value="F:metal ion binding"/>
    <property type="evidence" value="ECO:0007669"/>
    <property type="project" value="UniProtKB-KW"/>
</dbReference>
<dbReference type="SUPFAM" id="SSF56059">
    <property type="entry name" value="Glutathione synthetase ATP-binding domain-like"/>
    <property type="match status" value="1"/>
</dbReference>
<dbReference type="PANTHER" id="PTHR23132:SF25">
    <property type="entry name" value="D-ALANINE--D-ALANINE LIGASE A"/>
    <property type="match status" value="1"/>
</dbReference>
<keyword evidence="15 18" id="KW-0961">Cell wall biogenesis/degradation</keyword>
<dbReference type="KEGG" id="fpf:DCC35_09405"/>
<proteinExistence type="inferred from homology"/>
<dbReference type="SUPFAM" id="SSF52440">
    <property type="entry name" value="PreATP-grasp domain"/>
    <property type="match status" value="1"/>
</dbReference>
<dbReference type="GO" id="GO:0005829">
    <property type="term" value="C:cytosol"/>
    <property type="evidence" value="ECO:0007669"/>
    <property type="project" value="TreeGrafter"/>
</dbReference>
<dbReference type="Pfam" id="PF01820">
    <property type="entry name" value="Dala_Dala_lig_N"/>
    <property type="match status" value="1"/>
</dbReference>
<dbReference type="PIRSF" id="PIRSF039102">
    <property type="entry name" value="Ddl/VanB"/>
    <property type="match status" value="1"/>
</dbReference>
<keyword evidence="24" id="KW-1185">Reference proteome</keyword>
<evidence type="ECO:0000256" key="16">
    <source>
        <dbReference type="ARBA" id="ARBA00047614"/>
    </source>
</evidence>
<name>A0A4D7JH65_9BACT</name>
<evidence type="ECO:0000256" key="15">
    <source>
        <dbReference type="ARBA" id="ARBA00023316"/>
    </source>
</evidence>
<evidence type="ECO:0000256" key="3">
    <source>
        <dbReference type="ARBA" id="ARBA00004496"/>
    </source>
</evidence>
<feature type="binding site" evidence="20">
    <location>
        <position position="304"/>
    </location>
    <ligand>
        <name>Mg(2+)</name>
        <dbReference type="ChEBI" id="CHEBI:18420"/>
        <label>1</label>
    </ligand>
</feature>
<keyword evidence="13 18" id="KW-0573">Peptidoglycan synthesis</keyword>
<dbReference type="InterPro" id="IPR011761">
    <property type="entry name" value="ATP-grasp"/>
</dbReference>
<feature type="binding site" evidence="20">
    <location>
        <position position="290"/>
    </location>
    <ligand>
        <name>Mg(2+)</name>
        <dbReference type="ChEBI" id="CHEBI:18420"/>
        <label>1</label>
    </ligand>
</feature>
<dbReference type="RefSeq" id="WP_137090529.1">
    <property type="nucleotide sequence ID" value="NZ_CP028923.1"/>
</dbReference>
<protein>
    <recommendedName>
        <fullName evidence="18">D-alanine--D-alanine ligase</fullName>
        <ecNumber evidence="18">6.3.2.4</ecNumber>
    </recommendedName>
    <alternativeName>
        <fullName evidence="18">D-Ala-D-Ala ligase</fullName>
    </alternativeName>
    <alternativeName>
        <fullName evidence="18">D-alanylalanine synthetase</fullName>
    </alternativeName>
</protein>
<evidence type="ECO:0000256" key="19">
    <source>
        <dbReference type="PIRSR" id="PIRSR039102-1"/>
    </source>
</evidence>
<evidence type="ECO:0000256" key="6">
    <source>
        <dbReference type="ARBA" id="ARBA00022490"/>
    </source>
</evidence>
<dbReference type="GO" id="GO:0071555">
    <property type="term" value="P:cell wall organization"/>
    <property type="evidence" value="ECO:0007669"/>
    <property type="project" value="UniProtKB-KW"/>
</dbReference>